<protein>
    <submittedName>
        <fullName evidence="5">Protein prenylyltransferase</fullName>
    </submittedName>
</protein>
<organism evidence="5 6">
    <name type="scientific">Coprinellus micaceus</name>
    <name type="common">Glistening ink-cap mushroom</name>
    <name type="synonym">Coprinus micaceus</name>
    <dbReference type="NCBI Taxonomy" id="71717"/>
    <lineage>
        <taxon>Eukaryota</taxon>
        <taxon>Fungi</taxon>
        <taxon>Dikarya</taxon>
        <taxon>Basidiomycota</taxon>
        <taxon>Agaricomycotina</taxon>
        <taxon>Agaricomycetes</taxon>
        <taxon>Agaricomycetidae</taxon>
        <taxon>Agaricales</taxon>
        <taxon>Agaricineae</taxon>
        <taxon>Psathyrellaceae</taxon>
        <taxon>Coprinellus</taxon>
    </lineage>
</organism>
<dbReference type="PROSITE" id="PS50076">
    <property type="entry name" value="DNAJ_2"/>
    <property type="match status" value="1"/>
</dbReference>
<dbReference type="Gene3D" id="1.10.287.110">
    <property type="entry name" value="DnaJ domain"/>
    <property type="match status" value="1"/>
</dbReference>
<dbReference type="SUPFAM" id="SSF46565">
    <property type="entry name" value="Chaperone J-domain"/>
    <property type="match status" value="1"/>
</dbReference>
<keyword evidence="2" id="KW-0175">Coiled coil</keyword>
<dbReference type="InterPro" id="IPR036869">
    <property type="entry name" value="J_dom_sf"/>
</dbReference>
<gene>
    <name evidence="5" type="ORF">FA13DRAFT_1713857</name>
</gene>
<dbReference type="InterPro" id="IPR011990">
    <property type="entry name" value="TPR-like_helical_dom_sf"/>
</dbReference>
<dbReference type="CDD" id="cd06257">
    <property type="entry name" value="DnaJ"/>
    <property type="match status" value="1"/>
</dbReference>
<feature type="repeat" description="TPR" evidence="1">
    <location>
        <begin position="532"/>
        <end position="565"/>
    </location>
</feature>
<dbReference type="EMBL" id="QPFP01000055">
    <property type="protein sequence ID" value="TEB25615.1"/>
    <property type="molecule type" value="Genomic_DNA"/>
</dbReference>
<sequence length="746" mass="81661">MNQILVGAVSALEPHTRARVHPMGWVPIQALLLPCCQSPQLLETTSKMSSLLAVGGTLPAFIAPGVSPPMATLLMVRMEVDRKGKRGLNRLLLNRPQFHPTTREGSASLLSWTILQRLRVEYSLELIRKGPAQVMIKRRKITNPQVLKGPQLTFRPLLLTTTIAGLLDPFFAPEPQFWTTEWRSPGSKGPRMPAKKKNSAKKKAQAQNNNVSSSSAAASSSTVNNTVPDAASSSTPDADPIKQAERVKEEGNNSFKGGRYAEAIDLYAEAIELNAQEPSYWTNRAASYMALKKFKPAVDDCQQALFILNPQTPPNKPALVKALLRLARCQYALGSLSAAASSLARILGLEPGNAQAKALQQKITVLQGHVKNFEKAYGQKDWGMARLALEKCQQALDAEGGGVDSIPAEWRVWKVELELARGNWDGASIGANEALRASPNSPDALALRGLVLFLTGKLSQALTHVNSALRYDPGHERAGSLRKRVKDVERLKEEGNVAFKTNNLLEAMDKYGEALERIGKNEEEGKGGQIRATLLSNRATTMYKIGRHDDALQDCDESLELQPHSFKALRTRARIYIGLEKYDAAVADFKSAIKEASSEGTASDADVRALKAELKKAELDLKRSKTKDYYKILGVEKECTEVEIKKAYRRESLKHHPDKGGDEEKFKLVSEAYAVLSDSQKRFRYDNGDDDDNGMGDEDGFGHMHGGMSHMDLAELFAQFHGGFPGAGRGGGRRGSGFGGMGGFPF</sequence>
<dbReference type="Proteomes" id="UP000298030">
    <property type="component" value="Unassembled WGS sequence"/>
</dbReference>
<feature type="coiled-coil region" evidence="2">
    <location>
        <begin position="579"/>
        <end position="627"/>
    </location>
</feature>
<name>A0A4Y7SUR6_COPMI</name>
<feature type="region of interest" description="Disordered" evidence="3">
    <location>
        <begin position="181"/>
        <end position="254"/>
    </location>
</feature>
<keyword evidence="5" id="KW-0808">Transferase</keyword>
<feature type="domain" description="J" evidence="4">
    <location>
        <begin position="628"/>
        <end position="689"/>
    </location>
</feature>
<dbReference type="PANTHER" id="PTHR44200:SF1">
    <property type="entry name" value="DNAJ HOMOLOG SUBFAMILY C MEMBER 7"/>
    <property type="match status" value="1"/>
</dbReference>
<feature type="repeat" description="TPR" evidence="1">
    <location>
        <begin position="442"/>
        <end position="475"/>
    </location>
</feature>
<feature type="compositionally biased region" description="Basic residues" evidence="3">
    <location>
        <begin position="193"/>
        <end position="204"/>
    </location>
</feature>
<evidence type="ECO:0000256" key="3">
    <source>
        <dbReference type="SAM" id="MobiDB-lite"/>
    </source>
</evidence>
<proteinExistence type="predicted"/>
<feature type="compositionally biased region" description="Low complexity" evidence="3">
    <location>
        <begin position="205"/>
        <end position="226"/>
    </location>
</feature>
<dbReference type="InterPro" id="IPR019734">
    <property type="entry name" value="TPR_rpt"/>
</dbReference>
<evidence type="ECO:0000256" key="2">
    <source>
        <dbReference type="SAM" id="Coils"/>
    </source>
</evidence>
<feature type="repeat" description="TPR" evidence="1">
    <location>
        <begin position="244"/>
        <end position="277"/>
    </location>
</feature>
<dbReference type="SMART" id="SM00028">
    <property type="entry name" value="TPR"/>
    <property type="match status" value="7"/>
</dbReference>
<dbReference type="InterPro" id="IPR052758">
    <property type="entry name" value="SRC_co-chaperone"/>
</dbReference>
<dbReference type="InterPro" id="IPR001623">
    <property type="entry name" value="DnaJ_domain"/>
</dbReference>
<dbReference type="STRING" id="71717.A0A4Y7SUR6"/>
<dbReference type="Gene3D" id="1.25.40.10">
    <property type="entry name" value="Tetratricopeptide repeat domain"/>
    <property type="match status" value="1"/>
</dbReference>
<reference evidence="5 6" key="1">
    <citation type="journal article" date="2019" name="Nat. Ecol. Evol.">
        <title>Megaphylogeny resolves global patterns of mushroom evolution.</title>
        <authorList>
            <person name="Varga T."/>
            <person name="Krizsan K."/>
            <person name="Foldi C."/>
            <person name="Dima B."/>
            <person name="Sanchez-Garcia M."/>
            <person name="Sanchez-Ramirez S."/>
            <person name="Szollosi G.J."/>
            <person name="Szarkandi J.G."/>
            <person name="Papp V."/>
            <person name="Albert L."/>
            <person name="Andreopoulos W."/>
            <person name="Angelini C."/>
            <person name="Antonin V."/>
            <person name="Barry K.W."/>
            <person name="Bougher N.L."/>
            <person name="Buchanan P."/>
            <person name="Buyck B."/>
            <person name="Bense V."/>
            <person name="Catcheside P."/>
            <person name="Chovatia M."/>
            <person name="Cooper J."/>
            <person name="Damon W."/>
            <person name="Desjardin D."/>
            <person name="Finy P."/>
            <person name="Geml J."/>
            <person name="Haridas S."/>
            <person name="Hughes K."/>
            <person name="Justo A."/>
            <person name="Karasinski D."/>
            <person name="Kautmanova I."/>
            <person name="Kiss B."/>
            <person name="Kocsube S."/>
            <person name="Kotiranta H."/>
            <person name="LaButti K.M."/>
            <person name="Lechner B.E."/>
            <person name="Liimatainen K."/>
            <person name="Lipzen A."/>
            <person name="Lukacs Z."/>
            <person name="Mihaltcheva S."/>
            <person name="Morgado L.N."/>
            <person name="Niskanen T."/>
            <person name="Noordeloos M.E."/>
            <person name="Ohm R.A."/>
            <person name="Ortiz-Santana B."/>
            <person name="Ovrebo C."/>
            <person name="Racz N."/>
            <person name="Riley R."/>
            <person name="Savchenko A."/>
            <person name="Shiryaev A."/>
            <person name="Soop K."/>
            <person name="Spirin V."/>
            <person name="Szebenyi C."/>
            <person name="Tomsovsky M."/>
            <person name="Tulloss R.E."/>
            <person name="Uehling J."/>
            <person name="Grigoriev I.V."/>
            <person name="Vagvolgyi C."/>
            <person name="Papp T."/>
            <person name="Martin F.M."/>
            <person name="Miettinen O."/>
            <person name="Hibbett D.S."/>
            <person name="Nagy L.G."/>
        </authorList>
    </citation>
    <scope>NUCLEOTIDE SEQUENCE [LARGE SCALE GENOMIC DNA]</scope>
    <source>
        <strain evidence="5 6">FP101781</strain>
    </source>
</reference>
<evidence type="ECO:0000313" key="6">
    <source>
        <dbReference type="Proteomes" id="UP000298030"/>
    </source>
</evidence>
<dbReference type="AlphaFoldDB" id="A0A4Y7SUR6"/>
<dbReference type="Pfam" id="PF00226">
    <property type="entry name" value="DnaJ"/>
    <property type="match status" value="1"/>
</dbReference>
<dbReference type="PANTHER" id="PTHR44200">
    <property type="entry name" value="DNAJ HOMOLOG SUBFAMILY C MEMBER 7"/>
    <property type="match status" value="1"/>
</dbReference>
<evidence type="ECO:0000256" key="1">
    <source>
        <dbReference type="PROSITE-ProRule" id="PRU00339"/>
    </source>
</evidence>
<dbReference type="OrthoDB" id="10250354at2759"/>
<dbReference type="SUPFAM" id="SSF48452">
    <property type="entry name" value="TPR-like"/>
    <property type="match status" value="1"/>
</dbReference>
<keyword evidence="6" id="KW-1185">Reference proteome</keyword>
<dbReference type="Pfam" id="PF13432">
    <property type="entry name" value="TPR_16"/>
    <property type="match status" value="3"/>
</dbReference>
<accession>A0A4Y7SUR6</accession>
<dbReference type="SMART" id="SM00271">
    <property type="entry name" value="DnaJ"/>
    <property type="match status" value="1"/>
</dbReference>
<comment type="caution">
    <text evidence="5">The sequence shown here is derived from an EMBL/GenBank/DDBJ whole genome shotgun (WGS) entry which is preliminary data.</text>
</comment>
<keyword evidence="1" id="KW-0802">TPR repeat</keyword>
<dbReference type="PRINTS" id="PR00625">
    <property type="entry name" value="JDOMAIN"/>
</dbReference>
<feature type="compositionally biased region" description="Basic and acidic residues" evidence="3">
    <location>
        <begin position="239"/>
        <end position="251"/>
    </location>
</feature>
<dbReference type="PROSITE" id="PS50005">
    <property type="entry name" value="TPR"/>
    <property type="match status" value="3"/>
</dbReference>
<evidence type="ECO:0000259" key="4">
    <source>
        <dbReference type="PROSITE" id="PS50076"/>
    </source>
</evidence>
<dbReference type="GO" id="GO:0016740">
    <property type="term" value="F:transferase activity"/>
    <property type="evidence" value="ECO:0007669"/>
    <property type="project" value="UniProtKB-KW"/>
</dbReference>
<evidence type="ECO:0000313" key="5">
    <source>
        <dbReference type="EMBL" id="TEB25615.1"/>
    </source>
</evidence>